<sequence length="261" mass="30029">MSAAKRIRLNSEQKRVLREHHAAHPDMTCQELSEWAAFTFKLTCPLARTSLTELVKRQEVDTERNPLRKASHCAHSPELEAHLVVWINSCEEMKISIVTGASIRQKAEMIRSILFAATPTIAAVLSKLMLSKGWLDFNSGRVSNLGERMAKLARSRLLQLRMKAVCYKQLQACTTRRTSTIWTRLRTSIARFPAKPSQEPHPRPQEDKEVAHRCSDEQCRWLSQDHAPLRRYGSATAMLRRQERGRARYSICKRCKGMDEY</sequence>
<reference evidence="1" key="1">
    <citation type="journal article" date="2011" name="PLoS Biol.">
        <title>Gene gain and loss during evolution of obligate parasitism in the white rust pathogen of Arabidopsis thaliana.</title>
        <authorList>
            <person name="Kemen E."/>
            <person name="Gardiner A."/>
            <person name="Schultz-Larsen T."/>
            <person name="Kemen A.C."/>
            <person name="Balmuth A.L."/>
            <person name="Robert-Seilaniantz A."/>
            <person name="Bailey K."/>
            <person name="Holub E."/>
            <person name="Studholme D.J."/>
            <person name="Maclean D."/>
            <person name="Jones J.D."/>
        </authorList>
    </citation>
    <scope>NUCLEOTIDE SEQUENCE</scope>
</reference>
<gene>
    <name evidence="1" type="primary">AlNc14C198G8614</name>
    <name evidence="1" type="ORF">ALNC14_096960</name>
</gene>
<name>F0WQE4_9STRA</name>
<dbReference type="HOGENOM" id="CLU_1067202_0_0_1"/>
<protein>
    <submittedName>
        <fullName evidence="1">AlNc14C198G8614 protein</fullName>
    </submittedName>
</protein>
<evidence type="ECO:0000313" key="1">
    <source>
        <dbReference type="EMBL" id="CCA23552.1"/>
    </source>
</evidence>
<dbReference type="EMBL" id="FR824243">
    <property type="protein sequence ID" value="CCA23552.1"/>
    <property type="molecule type" value="Genomic_DNA"/>
</dbReference>
<proteinExistence type="predicted"/>
<dbReference type="AlphaFoldDB" id="F0WQE4"/>
<reference evidence="1" key="2">
    <citation type="submission" date="2011-02" db="EMBL/GenBank/DDBJ databases">
        <authorList>
            <person name="MacLean D."/>
        </authorList>
    </citation>
    <scope>NUCLEOTIDE SEQUENCE</scope>
</reference>
<accession>F0WQE4</accession>
<organism evidence="1">
    <name type="scientific">Albugo laibachii Nc14</name>
    <dbReference type="NCBI Taxonomy" id="890382"/>
    <lineage>
        <taxon>Eukaryota</taxon>
        <taxon>Sar</taxon>
        <taxon>Stramenopiles</taxon>
        <taxon>Oomycota</taxon>
        <taxon>Peronosporomycetes</taxon>
        <taxon>Albuginales</taxon>
        <taxon>Albuginaceae</taxon>
        <taxon>Albugo</taxon>
    </lineage>
</organism>